<evidence type="ECO:0000256" key="6">
    <source>
        <dbReference type="ARBA" id="ARBA00022794"/>
    </source>
</evidence>
<name>A0AAX4P475_9CHLO</name>
<feature type="compositionally biased region" description="Low complexity" evidence="9">
    <location>
        <begin position="132"/>
        <end position="148"/>
    </location>
</feature>
<dbReference type="AlphaFoldDB" id="A0AAX4P475"/>
<organism evidence="10 11">
    <name type="scientific">Chloropicon roscoffensis</name>
    <dbReference type="NCBI Taxonomy" id="1461544"/>
    <lineage>
        <taxon>Eukaryota</taxon>
        <taxon>Viridiplantae</taxon>
        <taxon>Chlorophyta</taxon>
        <taxon>Chloropicophyceae</taxon>
        <taxon>Chloropicales</taxon>
        <taxon>Chloropicaceae</taxon>
        <taxon>Chloropicon</taxon>
    </lineage>
</organism>
<comment type="subcellular location">
    <subcellularLocation>
        <location evidence="1">Cytoplasm</location>
        <location evidence="1">Cytoskeleton</location>
        <location evidence="1">Microtubule organizing center</location>
        <location evidence="1">Centrosome</location>
        <location evidence="1">Centriole</location>
    </subcellularLocation>
</comment>
<dbReference type="GO" id="GO:0005814">
    <property type="term" value="C:centriole"/>
    <property type="evidence" value="ECO:0007669"/>
    <property type="project" value="UniProtKB-SubCell"/>
</dbReference>
<reference evidence="10 11" key="1">
    <citation type="submission" date="2024-03" db="EMBL/GenBank/DDBJ databases">
        <title>Complete genome sequence of the green alga Chloropicon roscoffensis RCC1871.</title>
        <authorList>
            <person name="Lemieux C."/>
            <person name="Pombert J.-F."/>
            <person name="Otis C."/>
            <person name="Turmel M."/>
        </authorList>
    </citation>
    <scope>NUCLEOTIDE SEQUENCE [LARGE SCALE GENOMIC DNA]</scope>
    <source>
        <strain evidence="10 11">RCC1871</strain>
    </source>
</reference>
<evidence type="ECO:0000256" key="5">
    <source>
        <dbReference type="ARBA" id="ARBA00022701"/>
    </source>
</evidence>
<evidence type="ECO:0000313" key="10">
    <source>
        <dbReference type="EMBL" id="WZN60893.1"/>
    </source>
</evidence>
<evidence type="ECO:0000256" key="8">
    <source>
        <dbReference type="ARBA" id="ARBA00023212"/>
    </source>
</evidence>
<feature type="region of interest" description="Disordered" evidence="9">
    <location>
        <begin position="1"/>
        <end position="215"/>
    </location>
</feature>
<feature type="region of interest" description="Disordered" evidence="9">
    <location>
        <begin position="616"/>
        <end position="652"/>
    </location>
</feature>
<evidence type="ECO:0000256" key="2">
    <source>
        <dbReference type="ARBA" id="ARBA00009485"/>
    </source>
</evidence>
<dbReference type="GO" id="GO:0005879">
    <property type="term" value="C:axonemal microtubule"/>
    <property type="evidence" value="ECO:0007669"/>
    <property type="project" value="TreeGrafter"/>
</dbReference>
<dbReference type="GO" id="GO:0060271">
    <property type="term" value="P:cilium assembly"/>
    <property type="evidence" value="ECO:0007669"/>
    <property type="project" value="TreeGrafter"/>
</dbReference>
<dbReference type="InterPro" id="IPR038774">
    <property type="entry name" value="CEP162-like"/>
</dbReference>
<feature type="compositionally biased region" description="Low complexity" evidence="9">
    <location>
        <begin position="174"/>
        <end position="205"/>
    </location>
</feature>
<evidence type="ECO:0000256" key="3">
    <source>
        <dbReference type="ARBA" id="ARBA00021406"/>
    </source>
</evidence>
<evidence type="ECO:0000256" key="4">
    <source>
        <dbReference type="ARBA" id="ARBA00022490"/>
    </source>
</evidence>
<dbReference type="PANTHER" id="PTHR34031:SF1">
    <property type="entry name" value="CENTROSOMAL PROTEIN OF 162 KDA"/>
    <property type="match status" value="1"/>
</dbReference>
<accession>A0AAX4P475</accession>
<keyword evidence="4" id="KW-0963">Cytoplasm</keyword>
<evidence type="ECO:0000313" key="11">
    <source>
        <dbReference type="Proteomes" id="UP001472866"/>
    </source>
</evidence>
<sequence length="854" mass="96310">MPPRGKKKSPFKKGKGKKSVRNSPEKTVGSSAEELAAKRAPEGVNPPEEPFPEPSGSTSSPASDSGNKARDDEVAEMAGKAAGERQNKGGKAPIKRQLAFERKASESSESDEASSTVEGPGSPPSSPPSPPKALDAAPAAQADKSTAPRASPKLQVLKARAAARRVIAKSEVGSRPSTAPAPVASVPASLPVVGRRRFSSSASGGQLTESDLRTQVDELEEALRDLGRERDEAAQESKGLAKKHREIEEATIKHYESIIENLESEVRQLGVRVKEAESMTLRQKILGAEDGAEVKLNEKEFAALRREIDEQETLLKGYQSENESAVLKLKQMKEEMREREEKMAEEQATYARDLIVLQEERRVDSQKTASWLREKLDLQRQTNALKEELLQSDAKHRKELERLKRENKELEARSAGVDLKQIEREEELLRSLKMEMEAMKREHQAARQELEGKLKWYSENQEFVNQNAELIKEQLDTIAELQKRLAKFEGDGSQDGPEARMAARIEELEQECKHLNSLLVKNNPDSLAALIQASKPTAEEQRQVKELSAEVEHQKRRNAELMRKHESQLRALRQQHERARAQDRQGEKRESSRAKELAKQVEDVRSHYGKKVKLLEKQLQGARREKTHYQESLREERRQSRLSESSQTATDERAEAVIQALRIELEQAKEEREHLSVELRRTQDQVPARDDAVRILQAQVRGLEEKLGGMGRQPGPAPQALAAPHYAHRPAFASEHDPSPQGQHLGDRVRQLEAELAYLRSATQVGQAKLQHRNSSYAPEYVVLEEKLAHMDARQMAREEQWRAVMEETKQLASLQQNVLNQKWELAIRAKNAEIDRFRSELDAILFDVSNLQR</sequence>
<evidence type="ECO:0000256" key="9">
    <source>
        <dbReference type="SAM" id="MobiDB-lite"/>
    </source>
</evidence>
<dbReference type="PANTHER" id="PTHR34031">
    <property type="entry name" value="CENTROSOMAL PROTEIN OF 162 KDA"/>
    <property type="match status" value="1"/>
</dbReference>
<protein>
    <recommendedName>
        <fullName evidence="3">Centrosomal protein of 162 kDa</fullName>
    </recommendedName>
</protein>
<keyword evidence="8" id="KW-0206">Cytoskeleton</keyword>
<keyword evidence="6" id="KW-0970">Cilium biogenesis/degradation</keyword>
<feature type="region of interest" description="Disordered" evidence="9">
    <location>
        <begin position="536"/>
        <end position="602"/>
    </location>
</feature>
<dbReference type="Proteomes" id="UP001472866">
    <property type="component" value="Chromosome 03"/>
</dbReference>
<feature type="compositionally biased region" description="Basic and acidic residues" evidence="9">
    <location>
        <begin position="622"/>
        <end position="641"/>
    </location>
</feature>
<dbReference type="EMBL" id="CP151503">
    <property type="protein sequence ID" value="WZN60893.1"/>
    <property type="molecule type" value="Genomic_DNA"/>
</dbReference>
<evidence type="ECO:0000256" key="1">
    <source>
        <dbReference type="ARBA" id="ARBA00004114"/>
    </source>
</evidence>
<feature type="compositionally biased region" description="Pro residues" evidence="9">
    <location>
        <begin position="121"/>
        <end position="131"/>
    </location>
</feature>
<gene>
    <name evidence="10" type="ORF">HKI87_03g24270</name>
</gene>
<feature type="compositionally biased region" description="Low complexity" evidence="9">
    <location>
        <begin position="54"/>
        <end position="65"/>
    </location>
</feature>
<keyword evidence="5" id="KW-0493">Microtubule</keyword>
<keyword evidence="7" id="KW-0175">Coiled coil</keyword>
<feature type="compositionally biased region" description="Basic residues" evidence="9">
    <location>
        <begin position="1"/>
        <end position="20"/>
    </location>
</feature>
<evidence type="ECO:0000256" key="7">
    <source>
        <dbReference type="ARBA" id="ARBA00023054"/>
    </source>
</evidence>
<keyword evidence="11" id="KW-1185">Reference proteome</keyword>
<comment type="similarity">
    <text evidence="2">Belongs to the CEP162 family.</text>
</comment>
<proteinExistence type="inferred from homology"/>
<feature type="compositionally biased region" description="Basic and acidic residues" evidence="9">
    <location>
        <begin position="537"/>
        <end position="602"/>
    </location>
</feature>